<dbReference type="InterPro" id="IPR005467">
    <property type="entry name" value="His_kinase_dom"/>
</dbReference>
<dbReference type="InterPro" id="IPR050428">
    <property type="entry name" value="TCS_sensor_his_kinase"/>
</dbReference>
<dbReference type="InterPro" id="IPR006290">
    <property type="entry name" value="CztS_silS_copS"/>
</dbReference>
<dbReference type="PANTHER" id="PTHR45436:SF15">
    <property type="entry name" value="SENSOR HISTIDINE KINASE CUSS"/>
    <property type="match status" value="1"/>
</dbReference>
<comment type="catalytic activity">
    <reaction evidence="1 14">
        <text>ATP + protein L-histidine = ADP + protein N-phospho-L-histidine.</text>
        <dbReference type="EC" id="2.7.13.3"/>
    </reaction>
</comment>
<dbReference type="PROSITE" id="PS50109">
    <property type="entry name" value="HIS_KIN"/>
    <property type="match status" value="1"/>
</dbReference>
<evidence type="ECO:0000259" key="15">
    <source>
        <dbReference type="PROSITE" id="PS50109"/>
    </source>
</evidence>
<keyword evidence="8 14" id="KW-0547">Nucleotide-binding</keyword>
<evidence type="ECO:0000256" key="6">
    <source>
        <dbReference type="ARBA" id="ARBA00022679"/>
    </source>
</evidence>
<comment type="caution">
    <text evidence="17">The sequence shown here is derived from an EMBL/GenBank/DDBJ whole genome shotgun (WGS) entry which is preliminary data.</text>
</comment>
<dbReference type="CDD" id="cd00075">
    <property type="entry name" value="HATPase"/>
    <property type="match status" value="1"/>
</dbReference>
<evidence type="ECO:0000256" key="1">
    <source>
        <dbReference type="ARBA" id="ARBA00000085"/>
    </source>
</evidence>
<dbReference type="SUPFAM" id="SSF55874">
    <property type="entry name" value="ATPase domain of HSP90 chaperone/DNA topoisomerase II/histidine kinase"/>
    <property type="match status" value="1"/>
</dbReference>
<dbReference type="InterPro" id="IPR036097">
    <property type="entry name" value="HisK_dim/P_sf"/>
</dbReference>
<keyword evidence="6 14" id="KW-0808">Transferase</keyword>
<dbReference type="Gene3D" id="3.30.565.10">
    <property type="entry name" value="Histidine kinase-like ATPase, C-terminal domain"/>
    <property type="match status" value="1"/>
</dbReference>
<evidence type="ECO:0000259" key="16">
    <source>
        <dbReference type="PROSITE" id="PS50885"/>
    </source>
</evidence>
<dbReference type="EC" id="2.7.13.3" evidence="14"/>
<evidence type="ECO:0000256" key="5">
    <source>
        <dbReference type="ARBA" id="ARBA00022553"/>
    </source>
</evidence>
<keyword evidence="9 14" id="KW-0418">Kinase</keyword>
<accession>A0A261TS42</accession>
<dbReference type="Proteomes" id="UP000216885">
    <property type="component" value="Unassembled WGS sequence"/>
</dbReference>
<evidence type="ECO:0000256" key="4">
    <source>
        <dbReference type="ARBA" id="ARBA00022519"/>
    </source>
</evidence>
<feature type="domain" description="Histidine kinase" evidence="15">
    <location>
        <begin position="240"/>
        <end position="454"/>
    </location>
</feature>
<dbReference type="CDD" id="cd06225">
    <property type="entry name" value="HAMP"/>
    <property type="match status" value="1"/>
</dbReference>
<evidence type="ECO:0000256" key="3">
    <source>
        <dbReference type="ARBA" id="ARBA00022475"/>
    </source>
</evidence>
<proteinExistence type="predicted"/>
<dbReference type="Gene3D" id="1.10.287.130">
    <property type="match status" value="1"/>
</dbReference>
<keyword evidence="5" id="KW-0597">Phosphoprotein</keyword>
<dbReference type="NCBIfam" id="TIGR01386">
    <property type="entry name" value="cztS_silS_copS"/>
    <property type="match status" value="1"/>
</dbReference>
<gene>
    <name evidence="17" type="ORF">CAL20_20335</name>
</gene>
<protein>
    <recommendedName>
        <fullName evidence="14">Sensor protein</fullName>
        <ecNumber evidence="14">2.7.13.3</ecNumber>
    </recommendedName>
</protein>
<comment type="function">
    <text evidence="14">Member of a two-component regulatory system.</text>
</comment>
<dbReference type="InterPro" id="IPR003661">
    <property type="entry name" value="HisK_dim/P_dom"/>
</dbReference>
<dbReference type="InterPro" id="IPR048590">
    <property type="entry name" value="CusS-like_sensor"/>
</dbReference>
<evidence type="ECO:0000256" key="8">
    <source>
        <dbReference type="ARBA" id="ARBA00022741"/>
    </source>
</evidence>
<name>A0A261TS42_9BORD</name>
<reference evidence="17 18" key="1">
    <citation type="submission" date="2017-05" db="EMBL/GenBank/DDBJ databases">
        <title>Complete and WGS of Bordetella genogroups.</title>
        <authorList>
            <person name="Spilker T."/>
            <person name="LiPuma J."/>
        </authorList>
    </citation>
    <scope>NUCLEOTIDE SEQUENCE [LARGE SCALE GENOMIC DNA]</scope>
    <source>
        <strain evidence="17 18">AU9919</strain>
    </source>
</reference>
<dbReference type="InterPro" id="IPR003660">
    <property type="entry name" value="HAMP_dom"/>
</dbReference>
<comment type="subcellular location">
    <subcellularLocation>
        <location evidence="2">Cell inner membrane</location>
        <topology evidence="2">Multi-pass membrane protein</topology>
    </subcellularLocation>
</comment>
<dbReference type="FunFam" id="1.10.287.130:FF:000001">
    <property type="entry name" value="Two-component sensor histidine kinase"/>
    <property type="match status" value="1"/>
</dbReference>
<sequence length="454" mass="50256">MRVTLLVGIATTLVFLSFNWVVLRALHMHFSEQDAGELDAVAKAIVNTLQAGNHDDASLVQRLSAIAVGHHGVFYGVFDDAGRMIYATPGPDLSAISPPSKSSRFDPDSLLVWDEGGKSYRGGAFWTDATDPDMSAPRVVVAMDIDFHVHFLDSFKQMQRWATAIVLLISIIVAWLAVQWGHRPIRKITREIQAIRSSQLDVRLHPADVPKELAELATSFNDMIGRLEDSFSKLSHFSGDIAHELRTPVTNLVTQTEVALSQARSADEYREILYSNLEEFDRMGRMIGDMLFLAQTENDPGNLHRSTIDLAELIRGLFDYFEALAEEAGIVLRLEGGAQAVRADKEMILRALSNLLSNAIRYTPRGASVTVSLMQDEQSTRIRVENPGQKIPEQYLPKLFDRFFRVDPARQRNSAGAGLGLAIVKSIAQAHGGAVSVTSDDMTTKFELTLPRIA</sequence>
<evidence type="ECO:0000256" key="10">
    <source>
        <dbReference type="ARBA" id="ARBA00022840"/>
    </source>
</evidence>
<dbReference type="GO" id="GO:0005524">
    <property type="term" value="F:ATP binding"/>
    <property type="evidence" value="ECO:0007669"/>
    <property type="project" value="UniProtKB-KW"/>
</dbReference>
<dbReference type="InterPro" id="IPR003594">
    <property type="entry name" value="HATPase_dom"/>
</dbReference>
<dbReference type="Pfam" id="PF00512">
    <property type="entry name" value="HisKA"/>
    <property type="match status" value="1"/>
</dbReference>
<dbReference type="Pfam" id="PF02518">
    <property type="entry name" value="HATPase_c"/>
    <property type="match status" value="1"/>
</dbReference>
<dbReference type="Pfam" id="PF21085">
    <property type="entry name" value="CusS"/>
    <property type="match status" value="1"/>
</dbReference>
<dbReference type="SMART" id="SM00387">
    <property type="entry name" value="HATPase_c"/>
    <property type="match status" value="1"/>
</dbReference>
<dbReference type="PROSITE" id="PS50885">
    <property type="entry name" value="HAMP"/>
    <property type="match status" value="1"/>
</dbReference>
<evidence type="ECO:0000256" key="7">
    <source>
        <dbReference type="ARBA" id="ARBA00022692"/>
    </source>
</evidence>
<evidence type="ECO:0000256" key="14">
    <source>
        <dbReference type="RuleBase" id="RU364088"/>
    </source>
</evidence>
<dbReference type="CDD" id="cd00082">
    <property type="entry name" value="HisKA"/>
    <property type="match status" value="1"/>
</dbReference>
<keyword evidence="18" id="KW-1185">Reference proteome</keyword>
<dbReference type="EMBL" id="NEVQ01000021">
    <property type="protein sequence ID" value="OZI52476.1"/>
    <property type="molecule type" value="Genomic_DNA"/>
</dbReference>
<evidence type="ECO:0000313" key="18">
    <source>
        <dbReference type="Proteomes" id="UP000216885"/>
    </source>
</evidence>
<keyword evidence="7 14" id="KW-0812">Transmembrane</keyword>
<feature type="transmembrane region" description="Helical" evidence="14">
    <location>
        <begin position="161"/>
        <end position="178"/>
    </location>
</feature>
<dbReference type="GO" id="GO:0000155">
    <property type="term" value="F:phosphorelay sensor kinase activity"/>
    <property type="evidence" value="ECO:0007669"/>
    <property type="project" value="InterPro"/>
</dbReference>
<keyword evidence="11 14" id="KW-1133">Transmembrane helix</keyword>
<dbReference type="PANTHER" id="PTHR45436">
    <property type="entry name" value="SENSOR HISTIDINE KINASE YKOH"/>
    <property type="match status" value="1"/>
</dbReference>
<dbReference type="SUPFAM" id="SSF158472">
    <property type="entry name" value="HAMP domain-like"/>
    <property type="match status" value="1"/>
</dbReference>
<keyword evidence="3 14" id="KW-1003">Cell membrane</keyword>
<evidence type="ECO:0000256" key="2">
    <source>
        <dbReference type="ARBA" id="ARBA00004429"/>
    </source>
</evidence>
<dbReference type="FunFam" id="3.30.565.10:FF:000006">
    <property type="entry name" value="Sensor histidine kinase WalK"/>
    <property type="match status" value="1"/>
</dbReference>
<evidence type="ECO:0000313" key="17">
    <source>
        <dbReference type="EMBL" id="OZI52476.1"/>
    </source>
</evidence>
<evidence type="ECO:0000256" key="12">
    <source>
        <dbReference type="ARBA" id="ARBA00023012"/>
    </source>
</evidence>
<dbReference type="InterPro" id="IPR036890">
    <property type="entry name" value="HATPase_C_sf"/>
</dbReference>
<dbReference type="AlphaFoldDB" id="A0A261TS42"/>
<dbReference type="InterPro" id="IPR004358">
    <property type="entry name" value="Sig_transdc_His_kin-like_C"/>
</dbReference>
<dbReference type="GO" id="GO:0005886">
    <property type="term" value="C:plasma membrane"/>
    <property type="evidence" value="ECO:0007669"/>
    <property type="project" value="UniProtKB-SubCell"/>
</dbReference>
<dbReference type="PRINTS" id="PR00344">
    <property type="entry name" value="BCTRLSENSOR"/>
</dbReference>
<dbReference type="Gene3D" id="6.10.340.10">
    <property type="match status" value="1"/>
</dbReference>
<evidence type="ECO:0000256" key="11">
    <source>
        <dbReference type="ARBA" id="ARBA00022989"/>
    </source>
</evidence>
<keyword evidence="10 14" id="KW-0067">ATP-binding</keyword>
<evidence type="ECO:0000256" key="9">
    <source>
        <dbReference type="ARBA" id="ARBA00022777"/>
    </source>
</evidence>
<keyword evidence="4 14" id="KW-0997">Cell inner membrane</keyword>
<evidence type="ECO:0000256" key="13">
    <source>
        <dbReference type="ARBA" id="ARBA00023136"/>
    </source>
</evidence>
<feature type="domain" description="HAMP" evidence="16">
    <location>
        <begin position="179"/>
        <end position="232"/>
    </location>
</feature>
<dbReference type="SMART" id="SM00388">
    <property type="entry name" value="HisKA"/>
    <property type="match status" value="1"/>
</dbReference>
<keyword evidence="13 14" id="KW-0472">Membrane</keyword>
<keyword evidence="12 14" id="KW-0902">Two-component regulatory system</keyword>
<dbReference type="SUPFAM" id="SSF47384">
    <property type="entry name" value="Homodimeric domain of signal transducing histidine kinase"/>
    <property type="match status" value="1"/>
</dbReference>
<dbReference type="SMART" id="SM00304">
    <property type="entry name" value="HAMP"/>
    <property type="match status" value="1"/>
</dbReference>
<dbReference type="Pfam" id="PF00672">
    <property type="entry name" value="HAMP"/>
    <property type="match status" value="1"/>
</dbReference>
<organism evidence="17 18">
    <name type="scientific">Bordetella genomosp. 4</name>
    <dbReference type="NCBI Taxonomy" id="463044"/>
    <lineage>
        <taxon>Bacteria</taxon>
        <taxon>Pseudomonadati</taxon>
        <taxon>Pseudomonadota</taxon>
        <taxon>Betaproteobacteria</taxon>
        <taxon>Burkholderiales</taxon>
        <taxon>Alcaligenaceae</taxon>
        <taxon>Bordetella</taxon>
    </lineage>
</organism>